<sequence>MLQVAVNQLRTHARRFIAITLAVLLAVAFLSATLMVNASTRESLKASIGQAYASADLVVSPAAGESLPQAAVDKAAANPSVAASYGQESVTVATELGKSNFGAVIRNVPADAALEPVALKSGAWPSSDQQLAVDAVTAERNSLAVGSKVTLAVEPVPSGSTVTPGVSMTGTVSGIMAASADPYQSGLAQFVGSAATVKALAGPDGAYQSITLKLKDGTSTADAKASLSTALGVPVGTILTPDEKTTQEVAGFTGGQDQLTIVLLAFAAVALLVSALVVSNTFSVLVAQRTRELALLRCVGASRKQVRNSVMVEALVVGFTASILGVLTAVGTMAAVIALLRNNPDFAFATLGVPVSAIIAGLLVGTLLTVLAALVPARAATRVAPLAALRPVDDASVHNAAGRVRLAVGVALILAGGAGLVVGGLSSQLLLAVPAGAASFVGIIMAATLFVPRLVALTGKLASPAGVPGKMAAANAVRNPRRTTATASALLIGVTLVTMMMTGAATARSAFDSQLDDHYPVDITAQALPGSPAITAASVAGAAAIPGVRDAVFLPVVGTVEANGVSNPVYGISDSDAAKVLVNPANRPSHTTVVMPKGYNGKAVSLAAGTQTTKLAVVQATTRGFSPLVSLDAFPALAGGDPAAAGGDPALASAQVWIAVDPGLAPQALMDLRTELAQALHVDEYMVGGSVLEKATFNQVIDMLLLVVTGLLAVAVFIALIGVANTLSLSVLERTRENSLLRALGLTRGQLRGMLALEAVLIAGVAAVIGSALGVVYGWAGAQAALGSFATVTAVIPWGQVLLVVAVAATAGLLASVVPARRAAKLSPVEGLAVD</sequence>
<dbReference type="Pfam" id="PF02687">
    <property type="entry name" value="FtsX"/>
    <property type="match status" value="2"/>
</dbReference>
<dbReference type="GO" id="GO:0022857">
    <property type="term" value="F:transmembrane transporter activity"/>
    <property type="evidence" value="ECO:0007669"/>
    <property type="project" value="TreeGrafter"/>
</dbReference>
<comment type="subcellular location">
    <subcellularLocation>
        <location evidence="1">Cell membrane</location>
        <topology evidence="1">Multi-pass membrane protein</topology>
    </subcellularLocation>
</comment>
<feature type="transmembrane region" description="Helical" evidence="7">
    <location>
        <begin position="487"/>
        <end position="507"/>
    </location>
</feature>
<evidence type="ECO:0000256" key="1">
    <source>
        <dbReference type="ARBA" id="ARBA00004651"/>
    </source>
</evidence>
<feature type="transmembrane region" description="Helical" evidence="7">
    <location>
        <begin position="346"/>
        <end position="375"/>
    </location>
</feature>
<evidence type="ECO:0000256" key="7">
    <source>
        <dbReference type="SAM" id="Phobius"/>
    </source>
</evidence>
<feature type="transmembrane region" description="Helical" evidence="7">
    <location>
        <begin position="800"/>
        <end position="818"/>
    </location>
</feature>
<feature type="domain" description="ABC3 transporter permease C-terminal" evidence="8">
    <location>
        <begin position="265"/>
        <end position="383"/>
    </location>
</feature>
<keyword evidence="4 7" id="KW-1133">Transmembrane helix</keyword>
<comment type="similarity">
    <text evidence="6">Belongs to the ABC-4 integral membrane protein family.</text>
</comment>
<keyword evidence="2" id="KW-1003">Cell membrane</keyword>
<keyword evidence="5 7" id="KW-0472">Membrane</keyword>
<feature type="transmembrane region" description="Helical" evidence="7">
    <location>
        <begin position="314"/>
        <end position="340"/>
    </location>
</feature>
<feature type="transmembrane region" description="Helical" evidence="7">
    <location>
        <begin position="261"/>
        <end position="287"/>
    </location>
</feature>
<evidence type="ECO:0000256" key="4">
    <source>
        <dbReference type="ARBA" id="ARBA00022989"/>
    </source>
</evidence>
<evidence type="ECO:0000256" key="6">
    <source>
        <dbReference type="ARBA" id="ARBA00038076"/>
    </source>
</evidence>
<dbReference type="EMBL" id="QJVD01000004">
    <property type="protein sequence ID" value="PYI68761.1"/>
    <property type="molecule type" value="Genomic_DNA"/>
</dbReference>
<gene>
    <name evidence="9" type="ORF">CVV68_05570</name>
</gene>
<dbReference type="InterPro" id="IPR050250">
    <property type="entry name" value="Macrolide_Exporter_MacB"/>
</dbReference>
<evidence type="ECO:0000313" key="9">
    <source>
        <dbReference type="EMBL" id="PYI68761.1"/>
    </source>
</evidence>
<feature type="transmembrane region" description="Helical" evidence="7">
    <location>
        <begin position="703"/>
        <end position="732"/>
    </location>
</feature>
<organism evidence="9 10">
    <name type="scientific">Arthrobacter livingstonensis</name>
    <dbReference type="NCBI Taxonomy" id="670078"/>
    <lineage>
        <taxon>Bacteria</taxon>
        <taxon>Bacillati</taxon>
        <taxon>Actinomycetota</taxon>
        <taxon>Actinomycetes</taxon>
        <taxon>Micrococcales</taxon>
        <taxon>Micrococcaceae</taxon>
        <taxon>Arthrobacter</taxon>
    </lineage>
</organism>
<evidence type="ECO:0000256" key="3">
    <source>
        <dbReference type="ARBA" id="ARBA00022692"/>
    </source>
</evidence>
<accession>A0A2V5LAT4</accession>
<reference evidence="9 10" key="1">
    <citation type="submission" date="2018-05" db="EMBL/GenBank/DDBJ databases">
        <title>Genetic diversity of glacier-inhabiting Cryobacterium bacteria in China and description of Cryobacterium mengkeensis sp. nov. and Arthrobacter glacialis sp. nov.</title>
        <authorList>
            <person name="Liu Q."/>
            <person name="Xin Y.-H."/>
        </authorList>
    </citation>
    <scope>NUCLEOTIDE SEQUENCE [LARGE SCALE GENOMIC DNA]</scope>
    <source>
        <strain evidence="9 10">LI2</strain>
    </source>
</reference>
<keyword evidence="10" id="KW-1185">Reference proteome</keyword>
<evidence type="ECO:0000313" key="10">
    <source>
        <dbReference type="Proteomes" id="UP000247832"/>
    </source>
</evidence>
<dbReference type="GO" id="GO:0005886">
    <property type="term" value="C:plasma membrane"/>
    <property type="evidence" value="ECO:0007669"/>
    <property type="project" value="UniProtKB-SubCell"/>
</dbReference>
<keyword evidence="3 7" id="KW-0812">Transmembrane</keyword>
<evidence type="ECO:0000259" key="8">
    <source>
        <dbReference type="Pfam" id="PF02687"/>
    </source>
</evidence>
<dbReference type="InterPro" id="IPR003838">
    <property type="entry name" value="ABC3_permease_C"/>
</dbReference>
<feature type="transmembrane region" description="Helical" evidence="7">
    <location>
        <begin position="753"/>
        <end position="780"/>
    </location>
</feature>
<feature type="transmembrane region" description="Helical" evidence="7">
    <location>
        <begin position="406"/>
        <end position="425"/>
    </location>
</feature>
<protein>
    <submittedName>
        <fullName evidence="9">ABC transporter permease</fullName>
    </submittedName>
</protein>
<dbReference type="RefSeq" id="WP_110500013.1">
    <property type="nucleotide sequence ID" value="NZ_QJVD01000004.1"/>
</dbReference>
<dbReference type="Proteomes" id="UP000247832">
    <property type="component" value="Unassembled WGS sequence"/>
</dbReference>
<dbReference type="PANTHER" id="PTHR30572">
    <property type="entry name" value="MEMBRANE COMPONENT OF TRANSPORTER-RELATED"/>
    <property type="match status" value="1"/>
</dbReference>
<dbReference type="OrthoDB" id="9780560at2"/>
<proteinExistence type="inferred from homology"/>
<evidence type="ECO:0000256" key="5">
    <source>
        <dbReference type="ARBA" id="ARBA00023136"/>
    </source>
</evidence>
<dbReference type="AlphaFoldDB" id="A0A2V5LAT4"/>
<feature type="transmembrane region" description="Helical" evidence="7">
    <location>
        <begin position="431"/>
        <end position="451"/>
    </location>
</feature>
<feature type="domain" description="ABC3 transporter permease C-terminal" evidence="8">
    <location>
        <begin position="711"/>
        <end position="828"/>
    </location>
</feature>
<dbReference type="PANTHER" id="PTHR30572:SF4">
    <property type="entry name" value="ABC TRANSPORTER PERMEASE YTRF"/>
    <property type="match status" value="1"/>
</dbReference>
<name>A0A2V5LAT4_9MICC</name>
<evidence type="ECO:0000256" key="2">
    <source>
        <dbReference type="ARBA" id="ARBA00022475"/>
    </source>
</evidence>
<comment type="caution">
    <text evidence="9">The sequence shown here is derived from an EMBL/GenBank/DDBJ whole genome shotgun (WGS) entry which is preliminary data.</text>
</comment>